<protein>
    <submittedName>
        <fullName evidence="4">Uncharacterized protein</fullName>
    </submittedName>
</protein>
<proteinExistence type="predicted"/>
<keyword evidence="3" id="KW-1185">Reference proteome</keyword>
<feature type="coiled-coil region" evidence="1">
    <location>
        <begin position="174"/>
        <end position="205"/>
    </location>
</feature>
<evidence type="ECO:0000256" key="1">
    <source>
        <dbReference type="SAM" id="Coils"/>
    </source>
</evidence>
<sequence>MVGKNLTRHDNGIHKPSTNLNDDVKNKIKNIVITEKREEQRLEDKTFYKDSGIKYYNLYYELIKEKEKRNEIEINFIDKSISKMIELIKKKVFTIENYNTNEKISNINQKLDNNSFVDFESSLMNVRNKIKLIHEMFINDYRNSIAIFQDCLDNLKFDEDVIETKFWKTIQGKIIELNNSINDERKQLQKEKLEIEETISLLNVKIEKEEIRQLAKKKIIEAQKIELLKELEALSL</sequence>
<reference evidence="4" key="1">
    <citation type="submission" date="2017-02" db="UniProtKB">
        <authorList>
            <consortium name="WormBaseParasite"/>
        </authorList>
    </citation>
    <scope>IDENTIFICATION</scope>
</reference>
<dbReference type="WBParaSite" id="PTRK_0001016300.1">
    <property type="protein sequence ID" value="PTRK_0001016300.1"/>
    <property type="gene ID" value="PTRK_0001016300"/>
</dbReference>
<dbReference type="Proteomes" id="UP000038045">
    <property type="component" value="Unplaced"/>
</dbReference>
<name>A0A0N4ZNQ0_PARTI</name>
<organism evidence="3 4">
    <name type="scientific">Parastrongyloides trichosuri</name>
    <name type="common">Possum-specific nematode worm</name>
    <dbReference type="NCBI Taxonomy" id="131310"/>
    <lineage>
        <taxon>Eukaryota</taxon>
        <taxon>Metazoa</taxon>
        <taxon>Ecdysozoa</taxon>
        <taxon>Nematoda</taxon>
        <taxon>Chromadorea</taxon>
        <taxon>Rhabditida</taxon>
        <taxon>Tylenchina</taxon>
        <taxon>Panagrolaimomorpha</taxon>
        <taxon>Strongyloidoidea</taxon>
        <taxon>Strongyloididae</taxon>
        <taxon>Parastrongyloides</taxon>
    </lineage>
</organism>
<evidence type="ECO:0000313" key="3">
    <source>
        <dbReference type="Proteomes" id="UP000038045"/>
    </source>
</evidence>
<feature type="region of interest" description="Disordered" evidence="2">
    <location>
        <begin position="1"/>
        <end position="20"/>
    </location>
</feature>
<evidence type="ECO:0000313" key="4">
    <source>
        <dbReference type="WBParaSite" id="PTRK_0001016300.1"/>
    </source>
</evidence>
<evidence type="ECO:0000256" key="2">
    <source>
        <dbReference type="SAM" id="MobiDB-lite"/>
    </source>
</evidence>
<dbReference type="AlphaFoldDB" id="A0A0N4ZNQ0"/>
<accession>A0A0N4ZNQ0</accession>
<keyword evidence="1" id="KW-0175">Coiled coil</keyword>